<dbReference type="EMBL" id="CP001101">
    <property type="protein sequence ID" value="ACE03717.1"/>
    <property type="molecule type" value="Genomic_DNA"/>
</dbReference>
<keyword evidence="6 8" id="KW-0269">Exonuclease</keyword>
<evidence type="ECO:0000313" key="11">
    <source>
        <dbReference type="EMBL" id="ACE03717.1"/>
    </source>
</evidence>
<comment type="similarity">
    <text evidence="8">Belongs to the RNR ribonuclease family. RNase R subfamily.</text>
</comment>
<evidence type="ECO:0000256" key="9">
    <source>
        <dbReference type="SAM" id="MobiDB-lite"/>
    </source>
</evidence>
<dbReference type="Pfam" id="PF00575">
    <property type="entry name" value="S1"/>
    <property type="match status" value="1"/>
</dbReference>
<evidence type="ECO:0000256" key="7">
    <source>
        <dbReference type="ARBA" id="ARBA00022884"/>
    </source>
</evidence>
<dbReference type="CDD" id="cd04471">
    <property type="entry name" value="S1_RNase_R"/>
    <property type="match status" value="1"/>
</dbReference>
<dbReference type="InterPro" id="IPR022966">
    <property type="entry name" value="RNase_II/R_CS"/>
</dbReference>
<feature type="region of interest" description="Disordered" evidence="9">
    <location>
        <begin position="1"/>
        <end position="31"/>
    </location>
</feature>
<organism evidence="11">
    <name type="scientific">Chlorobium phaeobacteroides (strain BS1)</name>
    <dbReference type="NCBI Taxonomy" id="331678"/>
    <lineage>
        <taxon>Bacteria</taxon>
        <taxon>Pseudomonadati</taxon>
        <taxon>Chlorobiota</taxon>
        <taxon>Chlorobiia</taxon>
        <taxon>Chlorobiales</taxon>
        <taxon>Chlorobiaceae</taxon>
        <taxon>Chlorobium/Pelodictyon group</taxon>
        <taxon>Chlorobium</taxon>
    </lineage>
</organism>
<dbReference type="NCBIfam" id="TIGR00358">
    <property type="entry name" value="3_prime_RNase"/>
    <property type="match status" value="1"/>
</dbReference>
<dbReference type="Gene3D" id="2.40.50.140">
    <property type="entry name" value="Nucleic acid-binding proteins"/>
    <property type="match status" value="2"/>
</dbReference>
<feature type="domain" description="S1 motif" evidence="10">
    <location>
        <begin position="714"/>
        <end position="795"/>
    </location>
</feature>
<dbReference type="GO" id="GO:0003723">
    <property type="term" value="F:RNA binding"/>
    <property type="evidence" value="ECO:0007669"/>
    <property type="project" value="UniProtKB-UniRule"/>
</dbReference>
<dbReference type="HAMAP" id="MF_01895">
    <property type="entry name" value="RNase_R"/>
    <property type="match status" value="1"/>
</dbReference>
<dbReference type="Pfam" id="PF08206">
    <property type="entry name" value="OB_RNB"/>
    <property type="match status" value="1"/>
</dbReference>
<dbReference type="InterPro" id="IPR050180">
    <property type="entry name" value="RNR_Ribonuclease"/>
</dbReference>
<dbReference type="OrthoDB" id="9764149at2"/>
<dbReference type="SUPFAM" id="SSF50249">
    <property type="entry name" value="Nucleic acid-binding proteins"/>
    <property type="match status" value="4"/>
</dbReference>
<keyword evidence="3 8" id="KW-0963">Cytoplasm</keyword>
<evidence type="ECO:0000256" key="3">
    <source>
        <dbReference type="ARBA" id="ARBA00022490"/>
    </source>
</evidence>
<comment type="subcellular location">
    <subcellularLocation>
        <location evidence="2 8">Cytoplasm</location>
    </subcellularLocation>
</comment>
<proteinExistence type="inferred from homology"/>
<dbReference type="EC" id="3.1.13.1" evidence="8"/>
<dbReference type="InterPro" id="IPR040476">
    <property type="entry name" value="CSD2"/>
</dbReference>
<dbReference type="Pfam" id="PF17876">
    <property type="entry name" value="CSD2"/>
    <property type="match status" value="1"/>
</dbReference>
<dbReference type="NCBIfam" id="TIGR02063">
    <property type="entry name" value="RNase_R"/>
    <property type="match status" value="1"/>
</dbReference>
<dbReference type="SMART" id="SM00955">
    <property type="entry name" value="RNB"/>
    <property type="match status" value="1"/>
</dbReference>
<comment type="function">
    <text evidence="8">3'-5' exoribonuclease that releases 5'-nucleoside monophosphates and is involved in maturation of structured RNAs.</text>
</comment>
<dbReference type="GO" id="GO:0008859">
    <property type="term" value="F:exoribonuclease II activity"/>
    <property type="evidence" value="ECO:0007669"/>
    <property type="project" value="UniProtKB-UniRule"/>
</dbReference>
<dbReference type="InterPro" id="IPR001900">
    <property type="entry name" value="RNase_II/R"/>
</dbReference>
<evidence type="ECO:0000256" key="6">
    <source>
        <dbReference type="ARBA" id="ARBA00022839"/>
    </source>
</evidence>
<dbReference type="AlphaFoldDB" id="B3ENU0"/>
<dbReference type="HOGENOM" id="CLU_002333_4_1_10"/>
<accession>B3ENU0</accession>
<evidence type="ECO:0000256" key="2">
    <source>
        <dbReference type="ARBA" id="ARBA00004496"/>
    </source>
</evidence>
<dbReference type="InterPro" id="IPR011805">
    <property type="entry name" value="RNase_R"/>
</dbReference>
<dbReference type="KEGG" id="cpb:Cphamn1_0765"/>
<dbReference type="STRING" id="331678.Cphamn1_0765"/>
<dbReference type="InterPro" id="IPR003029">
    <property type="entry name" value="S1_domain"/>
</dbReference>
<evidence type="ECO:0000259" key="10">
    <source>
        <dbReference type="PROSITE" id="PS50126"/>
    </source>
</evidence>
<evidence type="ECO:0000256" key="1">
    <source>
        <dbReference type="ARBA" id="ARBA00001849"/>
    </source>
</evidence>
<keyword evidence="5 8" id="KW-0378">Hydrolase</keyword>
<dbReference type="PANTHER" id="PTHR23355">
    <property type="entry name" value="RIBONUCLEASE"/>
    <property type="match status" value="1"/>
</dbReference>
<dbReference type="InterPro" id="IPR013223">
    <property type="entry name" value="RNase_B_OB_dom"/>
</dbReference>
<comment type="catalytic activity">
    <reaction evidence="1 8">
        <text>Exonucleolytic cleavage in the 3'- to 5'-direction to yield nucleoside 5'-phosphates.</text>
        <dbReference type="EC" id="3.1.13.1"/>
    </reaction>
</comment>
<evidence type="ECO:0000256" key="5">
    <source>
        <dbReference type="ARBA" id="ARBA00022801"/>
    </source>
</evidence>
<evidence type="ECO:0000256" key="4">
    <source>
        <dbReference type="ARBA" id="ARBA00022722"/>
    </source>
</evidence>
<dbReference type="InterPro" id="IPR011129">
    <property type="entry name" value="CSD"/>
</dbReference>
<name>B3ENU0_CHLPB</name>
<dbReference type="PROSITE" id="PS50126">
    <property type="entry name" value="S1"/>
    <property type="match status" value="1"/>
</dbReference>
<dbReference type="SMART" id="SM00316">
    <property type="entry name" value="S1"/>
    <property type="match status" value="2"/>
</dbReference>
<keyword evidence="4 8" id="KW-0540">Nuclease</keyword>
<dbReference type="PANTHER" id="PTHR23355:SF9">
    <property type="entry name" value="DIS3-LIKE EXONUCLEASE 2"/>
    <property type="match status" value="1"/>
</dbReference>
<dbReference type="eggNOG" id="COG0557">
    <property type="taxonomic scope" value="Bacteria"/>
</dbReference>
<protein>
    <recommendedName>
        <fullName evidence="8">Ribonuclease R</fullName>
        <shortName evidence="8">RNase R</shortName>
        <ecNumber evidence="8">3.1.13.1</ecNumber>
    </recommendedName>
</protein>
<dbReference type="Pfam" id="PF00773">
    <property type="entry name" value="RNB"/>
    <property type="match status" value="1"/>
</dbReference>
<dbReference type="SMART" id="SM00357">
    <property type="entry name" value="CSP"/>
    <property type="match status" value="1"/>
</dbReference>
<dbReference type="PROSITE" id="PS01175">
    <property type="entry name" value="RIBONUCLEASE_II"/>
    <property type="match status" value="1"/>
</dbReference>
<keyword evidence="7 8" id="KW-0694">RNA-binding</keyword>
<evidence type="ECO:0000256" key="8">
    <source>
        <dbReference type="HAMAP-Rule" id="MF_01895"/>
    </source>
</evidence>
<dbReference type="InterPro" id="IPR012340">
    <property type="entry name" value="NA-bd_OB-fold"/>
</dbReference>
<reference evidence="11" key="1">
    <citation type="submission" date="2008-06" db="EMBL/GenBank/DDBJ databases">
        <title>Complete sequence of Chlorobium phaeobacteroides BS1.</title>
        <authorList>
            <consortium name="US DOE Joint Genome Institute"/>
            <person name="Lucas S."/>
            <person name="Copeland A."/>
            <person name="Lapidus A."/>
            <person name="Glavina del Rio T."/>
            <person name="Dalin E."/>
            <person name="Tice H."/>
            <person name="Bruce D."/>
            <person name="Goodwin L."/>
            <person name="Pitluck S."/>
            <person name="Schmutz J."/>
            <person name="Larimer F."/>
            <person name="Land M."/>
            <person name="Hauser L."/>
            <person name="Kyrpides N."/>
            <person name="Ovchinnikova G."/>
            <person name="Li T."/>
            <person name="Liu Z."/>
            <person name="Zhao F."/>
            <person name="Overmann J."/>
            <person name="Bryant D.A."/>
            <person name="Richardson P."/>
        </authorList>
    </citation>
    <scope>NUCLEOTIDE SEQUENCE [LARGE SCALE GENOMIC DNA]</scope>
    <source>
        <strain evidence="11">BS1</strain>
    </source>
</reference>
<dbReference type="GO" id="GO:0006402">
    <property type="term" value="P:mRNA catabolic process"/>
    <property type="evidence" value="ECO:0007669"/>
    <property type="project" value="TreeGrafter"/>
</dbReference>
<gene>
    <name evidence="8" type="primary">rnr</name>
    <name evidence="11" type="ordered locus">Cphamn1_0765</name>
</gene>
<dbReference type="InterPro" id="IPR004476">
    <property type="entry name" value="RNase_II/RNase_R"/>
</dbReference>
<sequence>MVKRKSNQNQKSKSPRKKKKNNAYSPGEQRVKPNDHILINELLVKKGEASIASEIINFLSDNEGKRFRSVELAKTIGYEESRQLPGFWYVLHKLQEEGVLDKDSKRTYGLAGQELPTYEDVLVQARQFPRPDKQHYQVDQSYTGLISTHQNGYGFVSVEGYDDDIFIKADSLADAIHGDTVEVIVTKVPRTYKSQVTPHQRCEGLITKVIDRSLHSIVGTLVRNNRKFTLAPDLKKILPEINVRIKDSGGASDGQKVVVGNLDFQKNGVIRAVVLEVLGDAGSSQVEVSAIARSKGIDESFDEELLTYVESVSDHISDADIEGRLDIRDKNVFTIDPVDAKDFDDALSIQTLSRGLYRIGVHIADVSHYVSEDSPLDREAQKRATSVYLVDRVIPMLPARLSEQICSLNPGVDRMAFSVFFKMKADGEVLQQEFVKTVINSKRRFTYEDVQEVLNNGKGKYYKELHLLDTISTRLRETRLSEGGLEFETEEVRFKLGSKGEPVEVVKKERLGSHRLIEEFMLLANRKVAEYISTKFMLKDKQSQPSIYRVHGAPQEEKVAILTNFVRRIGYTLKLDGKAKGGAPKVSSQALRNLLKQVHGTNVEFLVNELVLRSMAKALYTSANDGHFGLGFEHYTHFTSPIRRYPDLMVHRLLFEYEASRKRRKKLSAKRLAEISTKIEQICKNSNEREKSAMEAERESIKLKQVEYMAAHVGKEYSGIISGATDFGIYVRLEEIAIEGLVHMKNLTDDYYEFDEATYSLVGKRRKRRLQIGNRTKVKILKVDMQRRTIDLGLA</sequence>
<dbReference type="GO" id="GO:0005829">
    <property type="term" value="C:cytosol"/>
    <property type="evidence" value="ECO:0007669"/>
    <property type="project" value="TreeGrafter"/>
</dbReference>